<dbReference type="Proteomes" id="UP000249061">
    <property type="component" value="Unassembled WGS sequence"/>
</dbReference>
<keyword evidence="6" id="KW-0347">Helicase</keyword>
<dbReference type="GO" id="GO:0046872">
    <property type="term" value="F:metal ion binding"/>
    <property type="evidence" value="ECO:0007669"/>
    <property type="project" value="UniProtKB-KW"/>
</dbReference>
<dbReference type="PROSITE" id="PS51194">
    <property type="entry name" value="HELICASE_CTER"/>
    <property type="match status" value="1"/>
</dbReference>
<dbReference type="Gene3D" id="1.10.10.10">
    <property type="entry name" value="Winged helix-like DNA-binding domain superfamily/Winged helix DNA-binding domain"/>
    <property type="match status" value="1"/>
</dbReference>
<dbReference type="PROSITE" id="PS51192">
    <property type="entry name" value="HELICASE_ATP_BIND_1"/>
    <property type="match status" value="1"/>
</dbReference>
<dbReference type="InterPro" id="IPR014001">
    <property type="entry name" value="Helicase_ATP-bd"/>
</dbReference>
<evidence type="ECO:0000256" key="12">
    <source>
        <dbReference type="ARBA" id="ARBA00044535"/>
    </source>
</evidence>
<dbReference type="InterPro" id="IPR010997">
    <property type="entry name" value="HRDC-like_sf"/>
</dbReference>
<evidence type="ECO:0000259" key="14">
    <source>
        <dbReference type="PROSITE" id="PS50967"/>
    </source>
</evidence>
<dbReference type="PANTHER" id="PTHR13710">
    <property type="entry name" value="DNA HELICASE RECQ FAMILY MEMBER"/>
    <property type="match status" value="1"/>
</dbReference>
<dbReference type="InterPro" id="IPR001650">
    <property type="entry name" value="Helicase_C-like"/>
</dbReference>
<dbReference type="SUPFAM" id="SSF47819">
    <property type="entry name" value="HRDC-like"/>
    <property type="match status" value="1"/>
</dbReference>
<evidence type="ECO:0000259" key="16">
    <source>
        <dbReference type="PROSITE" id="PS51194"/>
    </source>
</evidence>
<dbReference type="SMART" id="SM00487">
    <property type="entry name" value="DEXDc"/>
    <property type="match status" value="1"/>
</dbReference>
<dbReference type="GO" id="GO:0043590">
    <property type="term" value="C:bacterial nucleoid"/>
    <property type="evidence" value="ECO:0007669"/>
    <property type="project" value="TreeGrafter"/>
</dbReference>
<dbReference type="SMART" id="SM00341">
    <property type="entry name" value="HRDC"/>
    <property type="match status" value="1"/>
</dbReference>
<feature type="domain" description="Helicase ATP-binding" evidence="15">
    <location>
        <begin position="36"/>
        <end position="204"/>
    </location>
</feature>
<evidence type="ECO:0000256" key="5">
    <source>
        <dbReference type="ARBA" id="ARBA00022801"/>
    </source>
</evidence>
<dbReference type="Gene3D" id="3.40.50.300">
    <property type="entry name" value="P-loop containing nucleotide triphosphate hydrolases"/>
    <property type="match status" value="2"/>
</dbReference>
<dbReference type="GO" id="GO:0005524">
    <property type="term" value="F:ATP binding"/>
    <property type="evidence" value="ECO:0007669"/>
    <property type="project" value="UniProtKB-KW"/>
</dbReference>
<feature type="domain" description="Helicase C-terminal" evidence="16">
    <location>
        <begin position="227"/>
        <end position="371"/>
    </location>
</feature>
<dbReference type="GO" id="GO:0006281">
    <property type="term" value="P:DNA repair"/>
    <property type="evidence" value="ECO:0007669"/>
    <property type="project" value="TreeGrafter"/>
</dbReference>
<dbReference type="InterPro" id="IPR044876">
    <property type="entry name" value="HRDC_dom_sf"/>
</dbReference>
<dbReference type="EMBL" id="QFQP01000044">
    <property type="protein sequence ID" value="PZR05569.1"/>
    <property type="molecule type" value="Genomic_DNA"/>
</dbReference>
<reference evidence="17 18" key="1">
    <citation type="submission" date="2017-08" db="EMBL/GenBank/DDBJ databases">
        <title>Infants hospitalized years apart are colonized by the same room-sourced microbial strains.</title>
        <authorList>
            <person name="Brooks B."/>
            <person name="Olm M.R."/>
            <person name="Firek B.A."/>
            <person name="Baker R."/>
            <person name="Thomas B.C."/>
            <person name="Morowitz M.J."/>
            <person name="Banfield J.F."/>
        </authorList>
    </citation>
    <scope>NUCLEOTIDE SEQUENCE [LARGE SCALE GENOMIC DNA]</scope>
    <source>
        <strain evidence="17">S2_003_000_R2_14</strain>
    </source>
</reference>
<dbReference type="Gene3D" id="1.10.150.80">
    <property type="entry name" value="HRDC domain"/>
    <property type="match status" value="1"/>
</dbReference>
<dbReference type="GO" id="GO:0003677">
    <property type="term" value="F:DNA binding"/>
    <property type="evidence" value="ECO:0007669"/>
    <property type="project" value="UniProtKB-KW"/>
</dbReference>
<dbReference type="NCBIfam" id="TIGR00614">
    <property type="entry name" value="recQ_fam"/>
    <property type="match status" value="1"/>
</dbReference>
<dbReference type="InterPro" id="IPR036388">
    <property type="entry name" value="WH-like_DNA-bd_sf"/>
</dbReference>
<dbReference type="EC" id="5.6.2.4" evidence="11"/>
<dbReference type="Pfam" id="PF16124">
    <property type="entry name" value="RecQ_Zn_bind"/>
    <property type="match status" value="1"/>
</dbReference>
<dbReference type="GO" id="GO:0016787">
    <property type="term" value="F:hydrolase activity"/>
    <property type="evidence" value="ECO:0007669"/>
    <property type="project" value="UniProtKB-KW"/>
</dbReference>
<keyword evidence="9" id="KW-0413">Isomerase</keyword>
<dbReference type="GO" id="GO:0006310">
    <property type="term" value="P:DNA recombination"/>
    <property type="evidence" value="ECO:0007669"/>
    <property type="project" value="InterPro"/>
</dbReference>
<feature type="domain" description="HRDC" evidence="14">
    <location>
        <begin position="587"/>
        <end position="667"/>
    </location>
</feature>
<keyword evidence="7" id="KW-0067">ATP-binding</keyword>
<evidence type="ECO:0000256" key="2">
    <source>
        <dbReference type="ARBA" id="ARBA00005446"/>
    </source>
</evidence>
<dbReference type="PANTHER" id="PTHR13710:SF105">
    <property type="entry name" value="ATP-DEPENDENT DNA HELICASE Q1"/>
    <property type="match status" value="1"/>
</dbReference>
<evidence type="ECO:0000256" key="9">
    <source>
        <dbReference type="ARBA" id="ARBA00023235"/>
    </source>
</evidence>
<proteinExistence type="inferred from homology"/>
<dbReference type="GO" id="GO:0030894">
    <property type="term" value="C:replisome"/>
    <property type="evidence" value="ECO:0007669"/>
    <property type="project" value="TreeGrafter"/>
</dbReference>
<dbReference type="InterPro" id="IPR027417">
    <property type="entry name" value="P-loop_NTPase"/>
</dbReference>
<evidence type="ECO:0000256" key="8">
    <source>
        <dbReference type="ARBA" id="ARBA00023125"/>
    </source>
</evidence>
<dbReference type="InterPro" id="IPR011545">
    <property type="entry name" value="DEAD/DEAH_box_helicase_dom"/>
</dbReference>
<evidence type="ECO:0000256" key="3">
    <source>
        <dbReference type="ARBA" id="ARBA00022723"/>
    </source>
</evidence>
<evidence type="ECO:0000256" key="6">
    <source>
        <dbReference type="ARBA" id="ARBA00022806"/>
    </source>
</evidence>
<evidence type="ECO:0000256" key="13">
    <source>
        <dbReference type="ARBA" id="ARBA00044550"/>
    </source>
</evidence>
<keyword evidence="3" id="KW-0479">Metal-binding</keyword>
<evidence type="ECO:0000256" key="10">
    <source>
        <dbReference type="ARBA" id="ARBA00034617"/>
    </source>
</evidence>
<dbReference type="FunFam" id="3.40.50.300:FF:000296">
    <property type="entry name" value="ATP-dependent DNA helicase RecQ"/>
    <property type="match status" value="1"/>
</dbReference>
<evidence type="ECO:0000259" key="15">
    <source>
        <dbReference type="PROSITE" id="PS51192"/>
    </source>
</evidence>
<keyword evidence="4" id="KW-0547">Nucleotide-binding</keyword>
<keyword evidence="8" id="KW-0238">DNA-binding</keyword>
<evidence type="ECO:0000256" key="4">
    <source>
        <dbReference type="ARBA" id="ARBA00022741"/>
    </source>
</evidence>
<gene>
    <name evidence="17" type="ORF">DI536_32160</name>
</gene>
<dbReference type="InterPro" id="IPR004589">
    <property type="entry name" value="DNA_helicase_ATP-dep_RecQ"/>
</dbReference>
<evidence type="ECO:0000256" key="1">
    <source>
        <dbReference type="ARBA" id="ARBA00001946"/>
    </source>
</evidence>
<dbReference type="GO" id="GO:0009378">
    <property type="term" value="F:four-way junction helicase activity"/>
    <property type="evidence" value="ECO:0007669"/>
    <property type="project" value="TreeGrafter"/>
</dbReference>
<organism evidence="17 18">
    <name type="scientific">Archangium gephyra</name>
    <dbReference type="NCBI Taxonomy" id="48"/>
    <lineage>
        <taxon>Bacteria</taxon>
        <taxon>Pseudomonadati</taxon>
        <taxon>Myxococcota</taxon>
        <taxon>Myxococcia</taxon>
        <taxon>Myxococcales</taxon>
        <taxon>Cystobacterineae</taxon>
        <taxon>Archangiaceae</taxon>
        <taxon>Archangium</taxon>
    </lineage>
</organism>
<evidence type="ECO:0000313" key="17">
    <source>
        <dbReference type="EMBL" id="PZR05569.1"/>
    </source>
</evidence>
<keyword evidence="5" id="KW-0378">Hydrolase</keyword>
<dbReference type="PROSITE" id="PS50967">
    <property type="entry name" value="HRDC"/>
    <property type="match status" value="1"/>
</dbReference>
<dbReference type="SMART" id="SM00490">
    <property type="entry name" value="HELICc"/>
    <property type="match status" value="1"/>
</dbReference>
<dbReference type="CDD" id="cd17920">
    <property type="entry name" value="DEXHc_RecQ"/>
    <property type="match status" value="1"/>
</dbReference>
<dbReference type="AlphaFoldDB" id="A0A2W5SQS3"/>
<comment type="similarity">
    <text evidence="2">Belongs to the helicase family. RecQ subfamily.</text>
</comment>
<evidence type="ECO:0000313" key="18">
    <source>
        <dbReference type="Proteomes" id="UP000249061"/>
    </source>
</evidence>
<comment type="catalytic activity">
    <reaction evidence="10">
        <text>Couples ATP hydrolysis with the unwinding of duplex DNA by translocating in the 3'-5' direction.</text>
        <dbReference type="EC" id="5.6.2.4"/>
    </reaction>
</comment>
<protein>
    <recommendedName>
        <fullName evidence="12">ATP-dependent DNA helicase RecQ</fullName>
        <ecNumber evidence="11">5.6.2.4</ecNumber>
    </recommendedName>
    <alternativeName>
        <fullName evidence="13">DNA 3'-5' helicase RecQ</fullName>
    </alternativeName>
</protein>
<dbReference type="SUPFAM" id="SSF52540">
    <property type="entry name" value="P-loop containing nucleoside triphosphate hydrolases"/>
    <property type="match status" value="1"/>
</dbReference>
<dbReference type="Pfam" id="PF00271">
    <property type="entry name" value="Helicase_C"/>
    <property type="match status" value="1"/>
</dbReference>
<dbReference type="GO" id="GO:0043138">
    <property type="term" value="F:3'-5' DNA helicase activity"/>
    <property type="evidence" value="ECO:0007669"/>
    <property type="project" value="UniProtKB-EC"/>
</dbReference>
<sequence length="681" mass="75048">MRAVSMQVATYLEEMQTGLKRHFGLEQFRPGQADVVASVLSGRNTVVVMPTGAGKSLCYQLPAMLLDGVTVVVSPLIALMKDQVDGLVDKGLPATFINSTLSDTERADRQRRLRNGEYKLVYVAPERFRSEAFVNALLDARLALFAIDEAHCISQWGHDFRPDYAMLGQVRKRLRPPRTVALTATATPEVRDDVTRVLLMKDPQIFVAGFDRPNLFLEVATVAGDADKRAACAQLAGEGSGVIYCSTRKQAESLHEHLIDEDLPAVLYHAGMDDSARRKAQEDFMETPDSVAVATNAFGMGIDKPDIRWVAHAGIPRAVEAYYQEIGRAGRDGQASRAVLLFNHADVFTQERLIQGNHPPESLFIDVWNVLRGMDSYERGVHLLAAQVGGSEFEVSAALKVLERQGVISRGGGGEGRYAVTVLPSGVLHQPRSPEAKALLTALGDMTSPGVKFSTELYLMARRSGLDEEKVRHALTLLERSGIVLVQRPFSGRALTVLKHDPWKDLGVDLTALRAQERNQLLLLKRMTDYAYTRRCRRAYLLRYFGEVNEGEQSCGSCDVCSGARLQVAARTSKFANGPTGERALPQKFSSFAAEELKRWRRELSQDLGVPPFIIFNDATLYGIAAALPTTRDAFLSVKGTGESRWEKFGPHVTRICVTARAAGDEPQVVAASAPRRRARR</sequence>
<dbReference type="GO" id="GO:0005737">
    <property type="term" value="C:cytoplasm"/>
    <property type="evidence" value="ECO:0007669"/>
    <property type="project" value="TreeGrafter"/>
</dbReference>
<accession>A0A2W5SQS3</accession>
<comment type="cofactor">
    <cofactor evidence="1">
        <name>Mg(2+)</name>
        <dbReference type="ChEBI" id="CHEBI:18420"/>
    </cofactor>
</comment>
<name>A0A2W5SQS3_9BACT</name>
<dbReference type="Pfam" id="PF00570">
    <property type="entry name" value="HRDC"/>
    <property type="match status" value="1"/>
</dbReference>
<dbReference type="InterPro" id="IPR032284">
    <property type="entry name" value="RecQ_Zn-bd"/>
</dbReference>
<dbReference type="Pfam" id="PF00270">
    <property type="entry name" value="DEAD"/>
    <property type="match status" value="1"/>
</dbReference>
<dbReference type="InterPro" id="IPR002121">
    <property type="entry name" value="HRDC_dom"/>
</dbReference>
<evidence type="ECO:0000256" key="7">
    <source>
        <dbReference type="ARBA" id="ARBA00022840"/>
    </source>
</evidence>
<evidence type="ECO:0000256" key="11">
    <source>
        <dbReference type="ARBA" id="ARBA00034808"/>
    </source>
</evidence>
<comment type="caution">
    <text evidence="17">The sequence shown here is derived from an EMBL/GenBank/DDBJ whole genome shotgun (WGS) entry which is preliminary data.</text>
</comment>